<evidence type="ECO:0000256" key="1">
    <source>
        <dbReference type="SAM" id="MobiDB-lite"/>
    </source>
</evidence>
<evidence type="ECO:0000313" key="2">
    <source>
        <dbReference type="EMBL" id="CAF4842223.1"/>
    </source>
</evidence>
<keyword evidence="3" id="KW-1185">Reference proteome</keyword>
<sequence>MFPYNSGNQPRKCHLSSNASRIGMCPDEQPYCTTVASAPNLTITLACGAAQESPCVLEYKTEYLLTCICDDNLCNAPYNQQLRDELLNFSTNFPANSDANLTEIFLKFTTYANVSNEAIYEMITANTTSTSIALVTSTSATTKNSTHVPKLPRAEALKHATIPPDDDEDEGEGSGVDESKLHEHASPAAPSSFLPAKENGAPCLSLNILFLVPLFLNQNF</sequence>
<name>A0A821RGM5_9NEOP</name>
<feature type="region of interest" description="Disordered" evidence="1">
    <location>
        <begin position="143"/>
        <end position="193"/>
    </location>
</feature>
<accession>A0A821RGM5</accession>
<proteinExistence type="predicted"/>
<protein>
    <submittedName>
        <fullName evidence="2">Uncharacterized protein</fullName>
    </submittedName>
</protein>
<gene>
    <name evidence="2" type="ORF">PMACD_LOCUS6275</name>
</gene>
<dbReference type="AlphaFoldDB" id="A0A821RGM5"/>
<dbReference type="OrthoDB" id="7287770at2759"/>
<organism evidence="2 3">
    <name type="scientific">Pieris macdunnoughi</name>
    <dbReference type="NCBI Taxonomy" id="345717"/>
    <lineage>
        <taxon>Eukaryota</taxon>
        <taxon>Metazoa</taxon>
        <taxon>Ecdysozoa</taxon>
        <taxon>Arthropoda</taxon>
        <taxon>Hexapoda</taxon>
        <taxon>Insecta</taxon>
        <taxon>Pterygota</taxon>
        <taxon>Neoptera</taxon>
        <taxon>Endopterygota</taxon>
        <taxon>Lepidoptera</taxon>
        <taxon>Glossata</taxon>
        <taxon>Ditrysia</taxon>
        <taxon>Papilionoidea</taxon>
        <taxon>Pieridae</taxon>
        <taxon>Pierinae</taxon>
        <taxon>Pieris</taxon>
    </lineage>
</organism>
<reference evidence="2" key="1">
    <citation type="submission" date="2021-02" db="EMBL/GenBank/DDBJ databases">
        <authorList>
            <person name="Steward A R."/>
        </authorList>
    </citation>
    <scope>NUCLEOTIDE SEQUENCE</scope>
</reference>
<comment type="caution">
    <text evidence="2">The sequence shown here is derived from an EMBL/GenBank/DDBJ whole genome shotgun (WGS) entry which is preliminary data.</text>
</comment>
<dbReference type="Proteomes" id="UP000663880">
    <property type="component" value="Unassembled WGS sequence"/>
</dbReference>
<evidence type="ECO:0000313" key="3">
    <source>
        <dbReference type="Proteomes" id="UP000663880"/>
    </source>
</evidence>
<dbReference type="EMBL" id="CAJOBZ010000013">
    <property type="protein sequence ID" value="CAF4842223.1"/>
    <property type="molecule type" value="Genomic_DNA"/>
</dbReference>